<accession>A0A4R2QNC2</accession>
<keyword evidence="4" id="KW-0560">Oxidoreductase</keyword>
<evidence type="ECO:0000256" key="4">
    <source>
        <dbReference type="ARBA" id="ARBA00023002"/>
    </source>
</evidence>
<name>A0A4R2QNC2_9PSEU</name>
<feature type="domain" description="FAD/NAD(P)-binding" evidence="5">
    <location>
        <begin position="1"/>
        <end position="288"/>
    </location>
</feature>
<comment type="similarity">
    <text evidence="1">Belongs to the FAD-dependent oxidoreductase family.</text>
</comment>
<dbReference type="PRINTS" id="PR00469">
    <property type="entry name" value="PNDRDTASEII"/>
</dbReference>
<keyword evidence="3" id="KW-0274">FAD</keyword>
<organism evidence="6 7">
    <name type="scientific">Tamaricihabitans halophyticus</name>
    <dbReference type="NCBI Taxonomy" id="1262583"/>
    <lineage>
        <taxon>Bacteria</taxon>
        <taxon>Bacillati</taxon>
        <taxon>Actinomycetota</taxon>
        <taxon>Actinomycetes</taxon>
        <taxon>Pseudonocardiales</taxon>
        <taxon>Pseudonocardiaceae</taxon>
        <taxon>Tamaricihabitans</taxon>
    </lineage>
</organism>
<dbReference type="EMBL" id="SLXQ01000010">
    <property type="protein sequence ID" value="TCP48561.1"/>
    <property type="molecule type" value="Genomic_DNA"/>
</dbReference>
<proteinExistence type="inferred from homology"/>
<reference evidence="6 7" key="1">
    <citation type="submission" date="2019-03" db="EMBL/GenBank/DDBJ databases">
        <title>Genomic Encyclopedia of Type Strains, Phase IV (KMG-IV): sequencing the most valuable type-strain genomes for metagenomic binning, comparative biology and taxonomic classification.</title>
        <authorList>
            <person name="Goeker M."/>
        </authorList>
    </citation>
    <scope>NUCLEOTIDE SEQUENCE [LARGE SCALE GENOMIC DNA]</scope>
    <source>
        <strain evidence="6 7">DSM 45765</strain>
    </source>
</reference>
<dbReference type="PRINTS" id="PR00368">
    <property type="entry name" value="FADPNR"/>
</dbReference>
<dbReference type="SUPFAM" id="SSF51905">
    <property type="entry name" value="FAD/NAD(P)-binding domain"/>
    <property type="match status" value="2"/>
</dbReference>
<keyword evidence="2" id="KW-0285">Flavoprotein</keyword>
<dbReference type="GO" id="GO:0004174">
    <property type="term" value="F:electron-transferring-flavoprotein dehydrogenase activity"/>
    <property type="evidence" value="ECO:0007669"/>
    <property type="project" value="TreeGrafter"/>
</dbReference>
<dbReference type="InterPro" id="IPR036188">
    <property type="entry name" value="FAD/NAD-bd_sf"/>
</dbReference>
<dbReference type="Pfam" id="PF07992">
    <property type="entry name" value="Pyr_redox_2"/>
    <property type="match status" value="1"/>
</dbReference>
<evidence type="ECO:0000313" key="6">
    <source>
        <dbReference type="EMBL" id="TCP48561.1"/>
    </source>
</evidence>
<gene>
    <name evidence="6" type="ORF">EV191_110119</name>
</gene>
<evidence type="ECO:0000259" key="5">
    <source>
        <dbReference type="Pfam" id="PF07992"/>
    </source>
</evidence>
<dbReference type="Gene3D" id="3.50.50.100">
    <property type="match status" value="1"/>
</dbReference>
<comment type="caution">
    <text evidence="6">The sequence shown here is derived from an EMBL/GenBank/DDBJ whole genome shotgun (WGS) entry which is preliminary data.</text>
</comment>
<keyword evidence="7" id="KW-1185">Reference proteome</keyword>
<sequence>MRIVVVGAGYAGTFAANRLARKLPAAEVTVLNARPEFVERVRLHQRIVGSHEASTPLSAMLRDGITARVGVVDKLGAGAAHLADGASLEFDYAFLAVGSASRPMPGTVPVDSWEGAQRARAALAALGAGDTVTVVGGGSTGIETATEVAEARPDLRVRLVGAAIADYFAHSARDRVLAGLARLNVEVVADTVVDIAERGTGAGPTAGLLRLSSGARLSSELTLWAVVAEVPALAARSGLEVDASGRAVVDHYLRSVSDGRIFAIGDCAGVPGARFACQVALPQASHAVDTLARLVAGRVPRPYSWRYFGQGVSLGRKDAVNQFAYRDDTPRRAYFAGGAAALTKEAASRGIRAVTRAGIGI</sequence>
<dbReference type="RefSeq" id="WP_132878836.1">
    <property type="nucleotide sequence ID" value="NZ_SLXQ01000010.1"/>
</dbReference>
<dbReference type="InterPro" id="IPR023753">
    <property type="entry name" value="FAD/NAD-binding_dom"/>
</dbReference>
<dbReference type="PANTHER" id="PTHR43735">
    <property type="entry name" value="APOPTOSIS-INDUCING FACTOR 1"/>
    <property type="match status" value="1"/>
</dbReference>
<dbReference type="Proteomes" id="UP000294911">
    <property type="component" value="Unassembled WGS sequence"/>
</dbReference>
<evidence type="ECO:0000256" key="3">
    <source>
        <dbReference type="ARBA" id="ARBA00022827"/>
    </source>
</evidence>
<dbReference type="OrthoDB" id="9784880at2"/>
<protein>
    <submittedName>
        <fullName evidence="6">NADH dehydrogenase FAD-containing subunit</fullName>
    </submittedName>
</protein>
<evidence type="ECO:0000256" key="2">
    <source>
        <dbReference type="ARBA" id="ARBA00022630"/>
    </source>
</evidence>
<dbReference type="GO" id="GO:0005737">
    <property type="term" value="C:cytoplasm"/>
    <property type="evidence" value="ECO:0007669"/>
    <property type="project" value="TreeGrafter"/>
</dbReference>
<dbReference type="GO" id="GO:0050660">
    <property type="term" value="F:flavin adenine dinucleotide binding"/>
    <property type="evidence" value="ECO:0007669"/>
    <property type="project" value="TreeGrafter"/>
</dbReference>
<dbReference type="PANTHER" id="PTHR43735:SF3">
    <property type="entry name" value="FERROPTOSIS SUPPRESSOR PROTEIN 1"/>
    <property type="match status" value="1"/>
</dbReference>
<dbReference type="AlphaFoldDB" id="A0A4R2QNC2"/>
<evidence type="ECO:0000256" key="1">
    <source>
        <dbReference type="ARBA" id="ARBA00006442"/>
    </source>
</evidence>
<evidence type="ECO:0000313" key="7">
    <source>
        <dbReference type="Proteomes" id="UP000294911"/>
    </source>
</evidence>